<evidence type="ECO:0000256" key="6">
    <source>
        <dbReference type="ARBA" id="ARBA00023136"/>
    </source>
</evidence>
<feature type="transmembrane region" description="Helical" evidence="8">
    <location>
        <begin position="211"/>
        <end position="233"/>
    </location>
</feature>
<feature type="transmembrane region" description="Helical" evidence="8">
    <location>
        <begin position="290"/>
        <end position="310"/>
    </location>
</feature>
<sequence>MMNFGIVIFAFLVSCALTWGLRGYAIKHNVIDRPNQRSSHSVPTPRGGGVAIVLTLLAALIWFYFSRALTLDSFLGLFIPGLIVAIIGFLDDHGHIAARWRLLMHFLAAAIGIYFLGSFPIITLFGYDLSLSWIGMILGCVYLVWMLNLYNFMDGINGLASAEAITFAACSVVLIAVNQYTDAPGNIYPLTLALIGAAAGFIVWNFPVAKIFMGDAGSGFLGITIGLMILHIAKVDTHFFIAELCLLGVFIVDATTTLLRRVVAGKKVYEAHASHGYQILARKYGSHVPVTMMAITVNLLWLFPIAFLIASAKIDGVVGLIIAWLPLFAVVLKCGAGVKDKESNVNA</sequence>
<feature type="transmembrane region" description="Helical" evidence="8">
    <location>
        <begin position="47"/>
        <end position="65"/>
    </location>
</feature>
<evidence type="ECO:0000256" key="2">
    <source>
        <dbReference type="ARBA" id="ARBA00022475"/>
    </source>
</evidence>
<dbReference type="GO" id="GO:0046872">
    <property type="term" value="F:metal ion binding"/>
    <property type="evidence" value="ECO:0007669"/>
    <property type="project" value="UniProtKB-KW"/>
</dbReference>
<keyword evidence="7" id="KW-0460">Magnesium</keyword>
<dbReference type="GO" id="GO:0044038">
    <property type="term" value="P:cell wall macromolecule biosynthetic process"/>
    <property type="evidence" value="ECO:0007669"/>
    <property type="project" value="TreeGrafter"/>
</dbReference>
<dbReference type="GO" id="GO:0071555">
    <property type="term" value="P:cell wall organization"/>
    <property type="evidence" value="ECO:0007669"/>
    <property type="project" value="TreeGrafter"/>
</dbReference>
<evidence type="ECO:0000256" key="5">
    <source>
        <dbReference type="ARBA" id="ARBA00022989"/>
    </source>
</evidence>
<reference evidence="9 10" key="1">
    <citation type="submission" date="2016-03" db="EMBL/GenBank/DDBJ databases">
        <authorList>
            <consortium name="Pathogen Informatics"/>
        </authorList>
    </citation>
    <scope>NUCLEOTIDE SEQUENCE [LARGE SCALE GENOMIC DNA]</scope>
    <source>
        <strain evidence="10">e1252</strain>
    </source>
</reference>
<dbReference type="GO" id="GO:0009103">
    <property type="term" value="P:lipopolysaccharide biosynthetic process"/>
    <property type="evidence" value="ECO:0007669"/>
    <property type="project" value="TreeGrafter"/>
</dbReference>
<dbReference type="PANTHER" id="PTHR22926">
    <property type="entry name" value="PHOSPHO-N-ACETYLMURAMOYL-PENTAPEPTIDE-TRANSFERASE"/>
    <property type="match status" value="1"/>
</dbReference>
<dbReference type="EC" id="2.7.8.33" evidence="9"/>
<feature type="binding site" evidence="7">
    <location>
        <position position="151"/>
    </location>
    <ligand>
        <name>Mg(2+)</name>
        <dbReference type="ChEBI" id="CHEBI:18420"/>
    </ligand>
</feature>
<dbReference type="GO" id="GO:0005886">
    <property type="term" value="C:plasma membrane"/>
    <property type="evidence" value="ECO:0007669"/>
    <property type="project" value="UniProtKB-SubCell"/>
</dbReference>
<keyword evidence="2" id="KW-1003">Cell membrane</keyword>
<evidence type="ECO:0000256" key="3">
    <source>
        <dbReference type="ARBA" id="ARBA00022679"/>
    </source>
</evidence>
<dbReference type="Pfam" id="PF00953">
    <property type="entry name" value="Glycos_transf_4"/>
    <property type="match status" value="1"/>
</dbReference>
<keyword evidence="3 9" id="KW-0808">Transferase</keyword>
<dbReference type="EMBL" id="FJXR01000016">
    <property type="protein sequence ID" value="CZV62616.1"/>
    <property type="molecule type" value="Genomic_DNA"/>
</dbReference>
<evidence type="ECO:0000313" key="9">
    <source>
        <dbReference type="EMBL" id="CZV62616.1"/>
    </source>
</evidence>
<feature type="transmembrane region" description="Helical" evidence="8">
    <location>
        <begin position="6"/>
        <end position="26"/>
    </location>
</feature>
<dbReference type="InterPro" id="IPR000715">
    <property type="entry name" value="Glycosyl_transferase_4"/>
</dbReference>
<evidence type="ECO:0000313" key="10">
    <source>
        <dbReference type="Proteomes" id="UP000076008"/>
    </source>
</evidence>
<keyword evidence="7" id="KW-0479">Metal-binding</keyword>
<comment type="subcellular location">
    <subcellularLocation>
        <location evidence="1">Cell membrane</location>
        <topology evidence="1">Multi-pass membrane protein</topology>
    </subcellularLocation>
</comment>
<evidence type="ECO:0000256" key="8">
    <source>
        <dbReference type="SAM" id="Phobius"/>
    </source>
</evidence>
<dbReference type="PANTHER" id="PTHR22926:SF3">
    <property type="entry name" value="UNDECAPRENYL-PHOSPHATE ALPHA-N-ACETYLGLUCOSAMINYL 1-PHOSPHATE TRANSFERASE"/>
    <property type="match status" value="1"/>
</dbReference>
<proteinExistence type="predicted"/>
<dbReference type="AlphaFoldDB" id="A0A157EEL6"/>
<comment type="cofactor">
    <cofactor evidence="7">
        <name>Mg(2+)</name>
        <dbReference type="ChEBI" id="CHEBI:18420"/>
    </cofactor>
</comment>
<name>A0A157EEL6_ENTCL</name>
<gene>
    <name evidence="9" type="primary">wecA_1</name>
    <name evidence="9" type="ORF">SAMEA2273318_02833</name>
</gene>
<protein>
    <submittedName>
        <fullName evidence="9">Undecaprenyl-phosphate alpha-N-acetylglucosaminyl 1-phosphatetransferase</fullName>
        <ecNumber evidence="9">2.7.8.33</ecNumber>
    </submittedName>
</protein>
<dbReference type="Proteomes" id="UP000076008">
    <property type="component" value="Unassembled WGS sequence"/>
</dbReference>
<keyword evidence="4 8" id="KW-0812">Transmembrane</keyword>
<feature type="transmembrane region" description="Helical" evidence="8">
    <location>
        <begin position="102"/>
        <end position="125"/>
    </location>
</feature>
<evidence type="ECO:0000256" key="4">
    <source>
        <dbReference type="ARBA" id="ARBA00022692"/>
    </source>
</evidence>
<feature type="transmembrane region" description="Helical" evidence="8">
    <location>
        <begin position="131"/>
        <end position="150"/>
    </location>
</feature>
<feature type="transmembrane region" description="Helical" evidence="8">
    <location>
        <begin position="239"/>
        <end position="259"/>
    </location>
</feature>
<accession>A0A157EEL6</accession>
<feature type="transmembrane region" description="Helical" evidence="8">
    <location>
        <begin position="316"/>
        <end position="336"/>
    </location>
</feature>
<dbReference type="CDD" id="cd06854">
    <property type="entry name" value="GT_WbpL_WbcO_like"/>
    <property type="match status" value="1"/>
</dbReference>
<dbReference type="GO" id="GO:0036380">
    <property type="term" value="F:UDP-N-acetylglucosamine-undecaprenyl-phosphate N-acetylglucosaminephosphotransferase activity"/>
    <property type="evidence" value="ECO:0007669"/>
    <property type="project" value="UniProtKB-EC"/>
</dbReference>
<evidence type="ECO:0000256" key="1">
    <source>
        <dbReference type="ARBA" id="ARBA00004651"/>
    </source>
</evidence>
<evidence type="ECO:0000256" key="7">
    <source>
        <dbReference type="PIRSR" id="PIRSR600715-1"/>
    </source>
</evidence>
<keyword evidence="6 8" id="KW-0472">Membrane</keyword>
<organism evidence="9 10">
    <name type="scientific">Enterobacter cloacae</name>
    <dbReference type="NCBI Taxonomy" id="550"/>
    <lineage>
        <taxon>Bacteria</taxon>
        <taxon>Pseudomonadati</taxon>
        <taxon>Pseudomonadota</taxon>
        <taxon>Gammaproteobacteria</taxon>
        <taxon>Enterobacterales</taxon>
        <taxon>Enterobacteriaceae</taxon>
        <taxon>Enterobacter</taxon>
        <taxon>Enterobacter cloacae complex</taxon>
    </lineage>
</organism>
<feature type="transmembrane region" description="Helical" evidence="8">
    <location>
        <begin position="162"/>
        <end position="181"/>
    </location>
</feature>
<feature type="transmembrane region" description="Helical" evidence="8">
    <location>
        <begin position="187"/>
        <end position="204"/>
    </location>
</feature>
<feature type="binding site" evidence="7">
    <location>
        <position position="215"/>
    </location>
    <ligand>
        <name>Mg(2+)</name>
        <dbReference type="ChEBI" id="CHEBI:18420"/>
    </ligand>
</feature>
<feature type="transmembrane region" description="Helical" evidence="8">
    <location>
        <begin position="71"/>
        <end position="90"/>
    </location>
</feature>
<keyword evidence="5 8" id="KW-1133">Transmembrane helix</keyword>
<dbReference type="RefSeq" id="WP_063144514.1">
    <property type="nucleotide sequence ID" value="NZ_FJXR01000016.1"/>
</dbReference>